<dbReference type="CDD" id="cd00303">
    <property type="entry name" value="retropepsin_like"/>
    <property type="match status" value="1"/>
</dbReference>
<dbReference type="Proteomes" id="UP001151760">
    <property type="component" value="Unassembled WGS sequence"/>
</dbReference>
<dbReference type="CDD" id="cd01647">
    <property type="entry name" value="RT_LTR"/>
    <property type="match status" value="1"/>
</dbReference>
<gene>
    <name evidence="3" type="ORF">Tco_0804595</name>
</gene>
<organism evidence="3 4">
    <name type="scientific">Tanacetum coccineum</name>
    <dbReference type="NCBI Taxonomy" id="301880"/>
    <lineage>
        <taxon>Eukaryota</taxon>
        <taxon>Viridiplantae</taxon>
        <taxon>Streptophyta</taxon>
        <taxon>Embryophyta</taxon>
        <taxon>Tracheophyta</taxon>
        <taxon>Spermatophyta</taxon>
        <taxon>Magnoliopsida</taxon>
        <taxon>eudicotyledons</taxon>
        <taxon>Gunneridae</taxon>
        <taxon>Pentapetalae</taxon>
        <taxon>asterids</taxon>
        <taxon>campanulids</taxon>
        <taxon>Asterales</taxon>
        <taxon>Asteraceae</taxon>
        <taxon>Asteroideae</taxon>
        <taxon>Anthemideae</taxon>
        <taxon>Anthemidinae</taxon>
        <taxon>Tanacetum</taxon>
    </lineage>
</organism>
<dbReference type="Pfam" id="PF00078">
    <property type="entry name" value="RVT_1"/>
    <property type="match status" value="1"/>
</dbReference>
<dbReference type="Gene3D" id="3.10.10.10">
    <property type="entry name" value="HIV Type 1 Reverse Transcriptase, subunit A, domain 1"/>
    <property type="match status" value="1"/>
</dbReference>
<keyword evidence="3" id="KW-0548">Nucleotidyltransferase</keyword>
<sequence length="647" mass="73801">MEGCCRFGSIAFEKMELVSTVAMSREVPSVRMVIRMWLELTRLGTIRGEGILDLYTIATCANTPMYTWYSEVHNGRRKRNKVGNKIGNQTGGNEATAKDYAIGRGGTNLDSNIVMCTFLLNNCYASMLFDSGADRSFVLSTFSALLDIAPSTLDTSYVVELADGRISETNVVVRGFTLGLLGHPFDIDLMPKVVRIPYGDEVLIIRVTIMATKEKRLEDVPIIREFPKVFPNDLHGLPPARQVEFQIDLVPSAAPVATNQYRFAPSECKSYHQLQELYVKIISPVLHPGEHRIDDLFDQLQGSSATLRIDMRFGFSQIRVREEIHSKYAFRTRYGYYEFQVMPFGLTKVPAVFMDLMNRVCKPYLDRFVIVFIDDILIYSKSIKEHEGLRLILSVEGGEFVRQVFEREFWLSRYWASPKTPTEIRQYLGLAGYYRRFIKGFSKIARPMTKLTQKSMKFDWEEKAEAVFQLLKQKLYSASILALPKGSENFVVYCDASNKGLGAVLMQKESHGLQSFSSEKSEHEINDGGMIGMSTVTTKIDGQSERTFDLEIVSSLAEIIMRRQEIVQYKERIQEPRGLSKELCRLNPRYIGPFKILAKVGIDAILAIPLDEIQVDDKLHFIEEPVEIMDREVKRLKQSHIPIVKVR</sequence>
<accession>A0ABQ5A8L3</accession>
<feature type="domain" description="Reverse transcriptase/retrotransposon-derived protein RNase H-like" evidence="2">
    <location>
        <begin position="460"/>
        <end position="515"/>
    </location>
</feature>
<reference evidence="3" key="1">
    <citation type="journal article" date="2022" name="Int. J. Mol. Sci.">
        <title>Draft Genome of Tanacetum Coccineum: Genomic Comparison of Closely Related Tanacetum-Family Plants.</title>
        <authorList>
            <person name="Yamashiro T."/>
            <person name="Shiraishi A."/>
            <person name="Nakayama K."/>
            <person name="Satake H."/>
        </authorList>
    </citation>
    <scope>NUCLEOTIDE SEQUENCE</scope>
</reference>
<reference evidence="3" key="2">
    <citation type="submission" date="2022-01" db="EMBL/GenBank/DDBJ databases">
        <authorList>
            <person name="Yamashiro T."/>
            <person name="Shiraishi A."/>
            <person name="Satake H."/>
            <person name="Nakayama K."/>
        </authorList>
    </citation>
    <scope>NUCLEOTIDE SEQUENCE</scope>
</reference>
<dbReference type="SUPFAM" id="SSF56672">
    <property type="entry name" value="DNA/RNA polymerases"/>
    <property type="match status" value="1"/>
</dbReference>
<dbReference type="PANTHER" id="PTHR24559:SF444">
    <property type="entry name" value="REVERSE TRANSCRIPTASE DOMAIN-CONTAINING PROTEIN"/>
    <property type="match status" value="1"/>
</dbReference>
<keyword evidence="3" id="KW-0695">RNA-directed DNA polymerase</keyword>
<dbReference type="Pfam" id="PF17919">
    <property type="entry name" value="RT_RNaseH_2"/>
    <property type="match status" value="1"/>
</dbReference>
<feature type="domain" description="Reverse transcriptase" evidence="1">
    <location>
        <begin position="259"/>
        <end position="389"/>
    </location>
</feature>
<evidence type="ECO:0000259" key="1">
    <source>
        <dbReference type="Pfam" id="PF00078"/>
    </source>
</evidence>
<dbReference type="EMBL" id="BQNB010011979">
    <property type="protein sequence ID" value="GJS97627.1"/>
    <property type="molecule type" value="Genomic_DNA"/>
</dbReference>
<dbReference type="InterPro" id="IPR053134">
    <property type="entry name" value="RNA-dir_DNA_polymerase"/>
</dbReference>
<evidence type="ECO:0000313" key="3">
    <source>
        <dbReference type="EMBL" id="GJS97627.1"/>
    </source>
</evidence>
<name>A0ABQ5A8L3_9ASTR</name>
<keyword evidence="3" id="KW-0808">Transferase</keyword>
<dbReference type="InterPro" id="IPR041577">
    <property type="entry name" value="RT_RNaseH_2"/>
</dbReference>
<dbReference type="InterPro" id="IPR043128">
    <property type="entry name" value="Rev_trsase/Diguanyl_cyclase"/>
</dbReference>
<dbReference type="Gene3D" id="3.30.70.270">
    <property type="match status" value="2"/>
</dbReference>
<dbReference type="Pfam" id="PF08284">
    <property type="entry name" value="RVP_2"/>
    <property type="match status" value="1"/>
</dbReference>
<dbReference type="InterPro" id="IPR000477">
    <property type="entry name" value="RT_dom"/>
</dbReference>
<proteinExistence type="predicted"/>
<evidence type="ECO:0000259" key="2">
    <source>
        <dbReference type="Pfam" id="PF17919"/>
    </source>
</evidence>
<dbReference type="GO" id="GO:0003964">
    <property type="term" value="F:RNA-directed DNA polymerase activity"/>
    <property type="evidence" value="ECO:0007669"/>
    <property type="project" value="UniProtKB-KW"/>
</dbReference>
<comment type="caution">
    <text evidence="3">The sequence shown here is derived from an EMBL/GenBank/DDBJ whole genome shotgun (WGS) entry which is preliminary data.</text>
</comment>
<keyword evidence="4" id="KW-1185">Reference proteome</keyword>
<protein>
    <submittedName>
        <fullName evidence="3">Reverse transcriptase domain-containing protein</fullName>
    </submittedName>
</protein>
<dbReference type="InterPro" id="IPR043502">
    <property type="entry name" value="DNA/RNA_pol_sf"/>
</dbReference>
<evidence type="ECO:0000313" key="4">
    <source>
        <dbReference type="Proteomes" id="UP001151760"/>
    </source>
</evidence>
<dbReference type="PANTHER" id="PTHR24559">
    <property type="entry name" value="TRANSPOSON TY3-I GAG-POL POLYPROTEIN"/>
    <property type="match status" value="1"/>
</dbReference>